<name>A0AAD4IZ67_PERFH</name>
<comment type="caution">
    <text evidence="2">The sequence shown here is derived from an EMBL/GenBank/DDBJ whole genome shotgun (WGS) entry which is preliminary data.</text>
</comment>
<evidence type="ECO:0000256" key="1">
    <source>
        <dbReference type="SAM" id="MobiDB-lite"/>
    </source>
</evidence>
<evidence type="ECO:0000313" key="2">
    <source>
        <dbReference type="EMBL" id="KAH6823845.1"/>
    </source>
</evidence>
<feature type="compositionally biased region" description="Acidic residues" evidence="1">
    <location>
        <begin position="114"/>
        <end position="130"/>
    </location>
</feature>
<accession>A0AAD4IZ67</accession>
<proteinExistence type="predicted"/>
<dbReference type="AlphaFoldDB" id="A0AAD4IZ67"/>
<dbReference type="Proteomes" id="UP001190926">
    <property type="component" value="Unassembled WGS sequence"/>
</dbReference>
<sequence>MVSEPTVYLMHNQNVGDTQPEPFTVHDVVTQPESSTHYLANTQPDPYSYLSDNWWGSENDIELQYEAEAVPNINAADDTVFYNATSTDYAGGGSLFHDARNDDAAVDDNGVVETDNDYDDEADLDVPSEDDEEPFGIEFSNYTFHDFTASICREGDINELLSILVPTNQPSASRSQIEPEAEDICNWIIPVIPLDCTDSPVVRDLDHVIDEPLGKGSIFYTKEDLYVVVGLWHMEHYAEFKHTCNLDLGSVDARNVRAKAVAVYYACKMRREEKIMKPRESMTKLLHEFGIRASYQVALRARNAAISMIYGGHVDSFQKLHSYLYILRACNPNSFTDLDVGPDGRFRHYFCWSRCEPLSV</sequence>
<dbReference type="EMBL" id="SDAM02000556">
    <property type="protein sequence ID" value="KAH6823845.1"/>
    <property type="molecule type" value="Genomic_DNA"/>
</dbReference>
<protein>
    <submittedName>
        <fullName evidence="2">Uncharacterized protein</fullName>
    </submittedName>
</protein>
<feature type="region of interest" description="Disordered" evidence="1">
    <location>
        <begin position="111"/>
        <end position="130"/>
    </location>
</feature>
<gene>
    <name evidence="2" type="ORF">C2S53_013100</name>
</gene>
<evidence type="ECO:0000313" key="3">
    <source>
        <dbReference type="Proteomes" id="UP001190926"/>
    </source>
</evidence>
<reference evidence="2 3" key="1">
    <citation type="journal article" date="2021" name="Nat. Commun.">
        <title>Incipient diploidization of the medicinal plant Perilla within 10,000 years.</title>
        <authorList>
            <person name="Zhang Y."/>
            <person name="Shen Q."/>
            <person name="Leng L."/>
            <person name="Zhang D."/>
            <person name="Chen S."/>
            <person name="Shi Y."/>
            <person name="Ning Z."/>
            <person name="Chen S."/>
        </authorList>
    </citation>
    <scope>NUCLEOTIDE SEQUENCE [LARGE SCALE GENOMIC DNA]</scope>
    <source>
        <strain evidence="3">cv. PC099</strain>
    </source>
</reference>
<keyword evidence="3" id="KW-1185">Reference proteome</keyword>
<organism evidence="2 3">
    <name type="scientific">Perilla frutescens var. hirtella</name>
    <name type="common">Perilla citriodora</name>
    <name type="synonym">Perilla setoyensis</name>
    <dbReference type="NCBI Taxonomy" id="608512"/>
    <lineage>
        <taxon>Eukaryota</taxon>
        <taxon>Viridiplantae</taxon>
        <taxon>Streptophyta</taxon>
        <taxon>Embryophyta</taxon>
        <taxon>Tracheophyta</taxon>
        <taxon>Spermatophyta</taxon>
        <taxon>Magnoliopsida</taxon>
        <taxon>eudicotyledons</taxon>
        <taxon>Gunneridae</taxon>
        <taxon>Pentapetalae</taxon>
        <taxon>asterids</taxon>
        <taxon>lamiids</taxon>
        <taxon>Lamiales</taxon>
        <taxon>Lamiaceae</taxon>
        <taxon>Nepetoideae</taxon>
        <taxon>Elsholtzieae</taxon>
        <taxon>Perilla</taxon>
    </lineage>
</organism>